<feature type="domain" description="Mce/MlaD" evidence="1">
    <location>
        <begin position="36"/>
        <end position="110"/>
    </location>
</feature>
<dbReference type="Proteomes" id="UP000500953">
    <property type="component" value="Chromosome"/>
</dbReference>
<dbReference type="AlphaFoldDB" id="A0A6G9ZCV9"/>
<reference evidence="2 3" key="1">
    <citation type="journal article" date="2019" name="ACS Chem. Biol.">
        <title>Identification and Mobilization of a Cryptic Antibiotic Biosynthesis Gene Locus from a Human-Pathogenic Nocardia Isolate.</title>
        <authorList>
            <person name="Herisse M."/>
            <person name="Ishida K."/>
            <person name="Porter J.L."/>
            <person name="Howden B."/>
            <person name="Hertweck C."/>
            <person name="Stinear T.P."/>
            <person name="Pidot S.J."/>
        </authorList>
    </citation>
    <scope>NUCLEOTIDE SEQUENCE [LARGE SCALE GENOMIC DNA]</scope>
    <source>
        <strain evidence="2 3">AUSMDU00012715</strain>
    </source>
</reference>
<evidence type="ECO:0000313" key="3">
    <source>
        <dbReference type="Proteomes" id="UP000500953"/>
    </source>
</evidence>
<name>A0A6G9ZCV9_9NOCA</name>
<dbReference type="InterPro" id="IPR052336">
    <property type="entry name" value="MlaD_Phospholipid_Transporter"/>
</dbReference>
<dbReference type="PANTHER" id="PTHR33371:SF4">
    <property type="entry name" value="INTERMEMBRANE PHOSPHOLIPID TRANSPORT SYSTEM BINDING PROTEIN MLAD"/>
    <property type="match status" value="1"/>
</dbReference>
<evidence type="ECO:0000259" key="1">
    <source>
        <dbReference type="Pfam" id="PF02470"/>
    </source>
</evidence>
<dbReference type="Pfam" id="PF02470">
    <property type="entry name" value="MlaD"/>
    <property type="match status" value="1"/>
</dbReference>
<sequence>MKANSIATLGSILAILIAGSTYLTVGVAHMNPFRKTITATVTAPTSGGLLPHSKVLLSGIEVGQVKSVTHSGRGVQVVFSVDARYRIPVSSTARIESLSGLGEPYLDFRPADGRGPYLHTGQAVPADKIVTPLSIPEIAKATTELLQQLDPAALAAIVDTFSQAVAGTGALVPELSHAADLLAATLLSRSGMLRRTLVAMQAHADDMSWSGPALTDATQPWAAFGPNVADVAAALARLIRVGTVPGDYLEDTGDTIGLIPLLHEISRRVEQVGPEVTPLVPLLRPVVATATGVADRLDLGSLIAQALHTVGPDGRLQLQISVK</sequence>
<dbReference type="PANTHER" id="PTHR33371">
    <property type="entry name" value="INTERMEMBRANE PHOSPHOLIPID TRANSPORT SYSTEM BINDING PROTEIN MLAD-RELATED"/>
    <property type="match status" value="1"/>
</dbReference>
<proteinExistence type="predicted"/>
<evidence type="ECO:0000313" key="2">
    <source>
        <dbReference type="EMBL" id="QIS23378.1"/>
    </source>
</evidence>
<dbReference type="EMBL" id="CP046173">
    <property type="protein sequence ID" value="QIS23378.1"/>
    <property type="molecule type" value="Genomic_DNA"/>
</dbReference>
<accession>A0A6G9ZCV9</accession>
<dbReference type="InterPro" id="IPR003399">
    <property type="entry name" value="Mce/MlaD"/>
</dbReference>
<gene>
    <name evidence="2" type="ORF">F6W96_38650</name>
</gene>
<organism evidence="2 3">
    <name type="scientific">Nocardia terpenica</name>
    <dbReference type="NCBI Taxonomy" id="455432"/>
    <lineage>
        <taxon>Bacteria</taxon>
        <taxon>Bacillati</taxon>
        <taxon>Actinomycetota</taxon>
        <taxon>Actinomycetes</taxon>
        <taxon>Mycobacteriales</taxon>
        <taxon>Nocardiaceae</taxon>
        <taxon>Nocardia</taxon>
    </lineage>
</organism>
<dbReference type="RefSeq" id="WP_167490718.1">
    <property type="nucleotide sequence ID" value="NZ_CP046173.1"/>
</dbReference>
<protein>
    <submittedName>
        <fullName evidence="2">MCE family protein</fullName>
    </submittedName>
</protein>